<dbReference type="PANTHER" id="PTHR16039:SF1">
    <property type="entry name" value="HAUS AUGMIN-LIKE COMPLEX SUBUNIT 2"/>
    <property type="match status" value="1"/>
</dbReference>
<name>A0A7J7J163_BUGNE</name>
<dbReference type="AlphaFoldDB" id="A0A7J7J163"/>
<comment type="caution">
    <text evidence="1">The sequence shown here is derived from an EMBL/GenBank/DDBJ whole genome shotgun (WGS) entry which is preliminary data.</text>
</comment>
<reference evidence="1" key="1">
    <citation type="submission" date="2020-06" db="EMBL/GenBank/DDBJ databases">
        <title>Draft genome of Bugula neritina, a colonial animal packing powerful symbionts and potential medicines.</title>
        <authorList>
            <person name="Rayko M."/>
        </authorList>
    </citation>
    <scope>NUCLEOTIDE SEQUENCE [LARGE SCALE GENOMIC DNA]</scope>
    <source>
        <strain evidence="1">Kwan_BN1</strain>
    </source>
</reference>
<keyword evidence="2" id="KW-1185">Reference proteome</keyword>
<protein>
    <submittedName>
        <fullName evidence="1">Uncharacterized protein</fullName>
    </submittedName>
</protein>
<dbReference type="GO" id="GO:0005813">
    <property type="term" value="C:centrosome"/>
    <property type="evidence" value="ECO:0007669"/>
    <property type="project" value="TreeGrafter"/>
</dbReference>
<dbReference type="GO" id="GO:0051225">
    <property type="term" value="P:spindle assembly"/>
    <property type="evidence" value="ECO:0007669"/>
    <property type="project" value="InterPro"/>
</dbReference>
<dbReference type="PANTHER" id="PTHR16039">
    <property type="entry name" value="HAUS AUGMIN-LIKE COMPLEX SUBUNIT 2"/>
    <property type="match status" value="1"/>
</dbReference>
<dbReference type="OrthoDB" id="2436605at2759"/>
<proteinExistence type="predicted"/>
<dbReference type="Pfam" id="PF15003">
    <property type="entry name" value="HAUS2"/>
    <property type="match status" value="1"/>
</dbReference>
<dbReference type="InterPro" id="IPR026242">
    <property type="entry name" value="HAUS2_metazoa"/>
</dbReference>
<dbReference type="InterPro" id="IPR028346">
    <property type="entry name" value="HAUS2"/>
</dbReference>
<gene>
    <name evidence="1" type="ORF">EB796_022103</name>
</gene>
<dbReference type="GO" id="GO:0007098">
    <property type="term" value="P:centrosome cycle"/>
    <property type="evidence" value="ECO:0007669"/>
    <property type="project" value="InterPro"/>
</dbReference>
<evidence type="ECO:0000313" key="1">
    <source>
        <dbReference type="EMBL" id="KAF6019577.1"/>
    </source>
</evidence>
<dbReference type="GO" id="GO:0007020">
    <property type="term" value="P:microtubule nucleation"/>
    <property type="evidence" value="ECO:0007669"/>
    <property type="project" value="TreeGrafter"/>
</dbReference>
<dbReference type="Proteomes" id="UP000593567">
    <property type="component" value="Unassembled WGS sequence"/>
</dbReference>
<dbReference type="EMBL" id="VXIV02003219">
    <property type="protein sequence ID" value="KAF6019577.1"/>
    <property type="molecule type" value="Genomic_DNA"/>
</dbReference>
<evidence type="ECO:0000313" key="2">
    <source>
        <dbReference type="Proteomes" id="UP000593567"/>
    </source>
</evidence>
<accession>A0A7J7J163</accession>
<dbReference type="GO" id="GO:0070652">
    <property type="term" value="C:HAUS complex"/>
    <property type="evidence" value="ECO:0007669"/>
    <property type="project" value="InterPro"/>
</dbReference>
<dbReference type="PRINTS" id="PR02088">
    <property type="entry name" value="HAUSAUGMINL2"/>
</dbReference>
<dbReference type="GO" id="GO:1990498">
    <property type="term" value="C:mitotic spindle microtubule"/>
    <property type="evidence" value="ECO:0007669"/>
    <property type="project" value="TreeGrafter"/>
</dbReference>
<sequence length="126" mass="14271">MFDRPEDAVQQQKVYESYASVKTLNLMAEITSTENKLDSINREISKLLMDKETRDITNMTKIESRLSKLASLSTHLTEAVEKKSLITSRLQKPYTGENLIIDASFIMCLVVVYMCVTVCSDTCCSM</sequence>
<organism evidence="1 2">
    <name type="scientific">Bugula neritina</name>
    <name type="common">Brown bryozoan</name>
    <name type="synonym">Sertularia neritina</name>
    <dbReference type="NCBI Taxonomy" id="10212"/>
    <lineage>
        <taxon>Eukaryota</taxon>
        <taxon>Metazoa</taxon>
        <taxon>Spiralia</taxon>
        <taxon>Lophotrochozoa</taxon>
        <taxon>Bryozoa</taxon>
        <taxon>Gymnolaemata</taxon>
        <taxon>Cheilostomatida</taxon>
        <taxon>Flustrina</taxon>
        <taxon>Buguloidea</taxon>
        <taxon>Bugulidae</taxon>
        <taxon>Bugula</taxon>
    </lineage>
</organism>